<proteinExistence type="predicted"/>
<dbReference type="Proteomes" id="UP000319004">
    <property type="component" value="Chromosome"/>
</dbReference>
<feature type="signal peptide" evidence="1">
    <location>
        <begin position="1"/>
        <end position="19"/>
    </location>
</feature>
<dbReference type="Gene3D" id="2.60.120.260">
    <property type="entry name" value="Galactose-binding domain-like"/>
    <property type="match status" value="1"/>
</dbReference>
<evidence type="ECO:0000313" key="3">
    <source>
        <dbReference type="EMBL" id="QDV45762.1"/>
    </source>
</evidence>
<feature type="domain" description="SGNH hydrolase-type esterase" evidence="2">
    <location>
        <begin position="66"/>
        <end position="234"/>
    </location>
</feature>
<dbReference type="AlphaFoldDB" id="A0A518HY30"/>
<dbReference type="SUPFAM" id="SSF52266">
    <property type="entry name" value="SGNH hydrolase"/>
    <property type="match status" value="1"/>
</dbReference>
<dbReference type="PANTHER" id="PTHR34407">
    <property type="entry name" value="EXPRESSED PROTEIN"/>
    <property type="match status" value="1"/>
</dbReference>
<dbReference type="EMBL" id="CP037423">
    <property type="protein sequence ID" value="QDV45762.1"/>
    <property type="molecule type" value="Genomic_DNA"/>
</dbReference>
<dbReference type="InterPro" id="IPR013830">
    <property type="entry name" value="SGNH_hydro"/>
</dbReference>
<dbReference type="GO" id="GO:0016788">
    <property type="term" value="F:hydrolase activity, acting on ester bonds"/>
    <property type="evidence" value="ECO:0007669"/>
    <property type="project" value="UniProtKB-ARBA"/>
</dbReference>
<dbReference type="PANTHER" id="PTHR34407:SF1">
    <property type="entry name" value="SGNH HYDROLASE-TYPE ESTERASE DOMAIN-CONTAINING PROTEIN"/>
    <property type="match status" value="1"/>
</dbReference>
<dbReference type="OrthoDB" id="234896at2"/>
<reference evidence="3 4" key="1">
    <citation type="submission" date="2019-03" db="EMBL/GenBank/DDBJ databases">
        <title>Deep-cultivation of Planctomycetes and their phenomic and genomic characterization uncovers novel biology.</title>
        <authorList>
            <person name="Wiegand S."/>
            <person name="Jogler M."/>
            <person name="Boedeker C."/>
            <person name="Pinto D."/>
            <person name="Vollmers J."/>
            <person name="Rivas-Marin E."/>
            <person name="Kohn T."/>
            <person name="Peeters S.H."/>
            <person name="Heuer A."/>
            <person name="Rast P."/>
            <person name="Oberbeckmann S."/>
            <person name="Bunk B."/>
            <person name="Jeske O."/>
            <person name="Meyerdierks A."/>
            <person name="Storesund J.E."/>
            <person name="Kallscheuer N."/>
            <person name="Luecker S."/>
            <person name="Lage O.M."/>
            <person name="Pohl T."/>
            <person name="Merkel B.J."/>
            <person name="Hornburger P."/>
            <person name="Mueller R.-W."/>
            <person name="Bruemmer F."/>
            <person name="Labrenz M."/>
            <person name="Spormann A.M."/>
            <person name="Op den Camp H."/>
            <person name="Overmann J."/>
            <person name="Amann R."/>
            <person name="Jetten M.S.M."/>
            <person name="Mascher T."/>
            <person name="Medema M.H."/>
            <person name="Devos D.P."/>
            <person name="Kaster A.-K."/>
            <person name="Ovreas L."/>
            <person name="Rohde M."/>
            <person name="Galperin M.Y."/>
            <person name="Jogler C."/>
        </authorList>
    </citation>
    <scope>NUCLEOTIDE SEQUENCE [LARGE SCALE GENOMIC DNA]</scope>
    <source>
        <strain evidence="3 4">Enr13</strain>
    </source>
</reference>
<dbReference type="InterPro" id="IPR036514">
    <property type="entry name" value="SGNH_hydro_sf"/>
</dbReference>
<keyword evidence="4" id="KW-1185">Reference proteome</keyword>
<keyword evidence="1" id="KW-0732">Signal</keyword>
<dbReference type="RefSeq" id="WP_145390015.1">
    <property type="nucleotide sequence ID" value="NZ_CP037423.1"/>
</dbReference>
<evidence type="ECO:0000313" key="4">
    <source>
        <dbReference type="Proteomes" id="UP000319004"/>
    </source>
</evidence>
<sequence precursor="true">MNLSLFGRIACCLATVFWAAVTCRGDDPASAAEAAGATPPAAVQVRGDLHRSREIFATTGQGRVAFIGGSITEMDGYRPMVMDSLVARFPDTEFNFTNAGIASTCSHTGAFRLPSDVLSNKPDLLFVEFAVNDDQDAAHSYQDALRGMEGVIRSARSSLPNVDIVITYFVNPGMLQTVQNGKLPTSIAAHDAVAKHYGISTCNVAVELAKQIAEGKTSWAIYGGVHPKPAGNRIAANLIDDVFRHAKFSLADAKAASRQTFAPHPLPPPIDPTSFWHGRFLPRDAIALGSGWSFVEPTWKDIAGSFRERFAGRPLTVATVPEAELEVAFSGTAIGLFVLAGPDAGVVEFSIDDGDWHAADLFHRFSKGLHYPRTVVLKAGLEDGPHQMKLRVSKKKNGASQGHAVRILEFVAS</sequence>
<protein>
    <recommendedName>
        <fullName evidence="2">SGNH hydrolase-type esterase domain-containing protein</fullName>
    </recommendedName>
</protein>
<feature type="chain" id="PRO_5021722168" description="SGNH hydrolase-type esterase domain-containing protein" evidence="1">
    <location>
        <begin position="20"/>
        <end position="413"/>
    </location>
</feature>
<accession>A0A518HY30</accession>
<evidence type="ECO:0000256" key="1">
    <source>
        <dbReference type="SAM" id="SignalP"/>
    </source>
</evidence>
<name>A0A518HY30_9BACT</name>
<organism evidence="3 4">
    <name type="scientific">Stieleria neptunia</name>
    <dbReference type="NCBI Taxonomy" id="2527979"/>
    <lineage>
        <taxon>Bacteria</taxon>
        <taxon>Pseudomonadati</taxon>
        <taxon>Planctomycetota</taxon>
        <taxon>Planctomycetia</taxon>
        <taxon>Pirellulales</taxon>
        <taxon>Pirellulaceae</taxon>
        <taxon>Stieleria</taxon>
    </lineage>
</organism>
<dbReference type="KEGG" id="snep:Enr13x_56410"/>
<dbReference type="Pfam" id="PF13472">
    <property type="entry name" value="Lipase_GDSL_2"/>
    <property type="match status" value="1"/>
</dbReference>
<evidence type="ECO:0000259" key="2">
    <source>
        <dbReference type="Pfam" id="PF13472"/>
    </source>
</evidence>
<gene>
    <name evidence="3" type="ORF">Enr13x_56410</name>
</gene>
<dbReference type="Gene3D" id="3.40.50.1110">
    <property type="entry name" value="SGNH hydrolase"/>
    <property type="match status" value="1"/>
</dbReference>